<dbReference type="AlphaFoldDB" id="A0A7S3VY77"/>
<reference evidence="1" key="1">
    <citation type="submission" date="2021-01" db="EMBL/GenBank/DDBJ databases">
        <authorList>
            <person name="Corre E."/>
            <person name="Pelletier E."/>
            <person name="Niang G."/>
            <person name="Scheremetjew M."/>
            <person name="Finn R."/>
            <person name="Kale V."/>
            <person name="Holt S."/>
            <person name="Cochrane G."/>
            <person name="Meng A."/>
            <person name="Brown T."/>
            <person name="Cohen L."/>
        </authorList>
    </citation>
    <scope>NUCLEOTIDE SEQUENCE</scope>
    <source>
        <strain evidence="1">379</strain>
    </source>
</reference>
<sequence>MCHYERMQSARGNGRLPDSWIDPRLRLGQAAFTALPKREQYLRVHLYVAKVLPEIEVMSDPENWDVLGKANLERLSRQGLAFLEELIAGANRDGFDEDLFDELVACCRADLEPTAIGEHICAAVAEGFRAAGVYSEVPNVPYFSVRDFLTSGLAGCDPDGGSSSGAQWWSGVSEIFEHHYEGELSW</sequence>
<dbReference type="EMBL" id="HBIR01001887">
    <property type="protein sequence ID" value="CAE0522507.1"/>
    <property type="molecule type" value="Transcribed_RNA"/>
</dbReference>
<name>A0A7S3VY77_EMIHU</name>
<accession>A0A7S3VY77</accession>
<gene>
    <name evidence="1" type="ORF">EHUX00137_LOCUS1290</name>
</gene>
<evidence type="ECO:0000313" key="1">
    <source>
        <dbReference type="EMBL" id="CAE0522507.1"/>
    </source>
</evidence>
<proteinExistence type="predicted"/>
<protein>
    <submittedName>
        <fullName evidence="1">Uncharacterized protein</fullName>
    </submittedName>
</protein>
<organism evidence="1">
    <name type="scientific">Emiliania huxleyi</name>
    <name type="common">Coccolithophore</name>
    <name type="synonym">Pontosphaera huxleyi</name>
    <dbReference type="NCBI Taxonomy" id="2903"/>
    <lineage>
        <taxon>Eukaryota</taxon>
        <taxon>Haptista</taxon>
        <taxon>Haptophyta</taxon>
        <taxon>Prymnesiophyceae</taxon>
        <taxon>Isochrysidales</taxon>
        <taxon>Noelaerhabdaceae</taxon>
        <taxon>Emiliania</taxon>
    </lineage>
</organism>